<feature type="transmembrane region" description="Helical" evidence="1">
    <location>
        <begin position="114"/>
        <end position="132"/>
    </location>
</feature>
<organism evidence="2 3">
    <name type="scientific">Thanatephorus cucumeris (strain AG1-IA)</name>
    <name type="common">Rice sheath blight fungus</name>
    <name type="synonym">Rhizoctonia solani</name>
    <dbReference type="NCBI Taxonomy" id="983506"/>
    <lineage>
        <taxon>Eukaryota</taxon>
        <taxon>Fungi</taxon>
        <taxon>Dikarya</taxon>
        <taxon>Basidiomycota</taxon>
        <taxon>Agaricomycotina</taxon>
        <taxon>Agaricomycetes</taxon>
        <taxon>Cantharellales</taxon>
        <taxon>Ceratobasidiaceae</taxon>
        <taxon>Rhizoctonia</taxon>
        <taxon>Rhizoctonia solani AG-1</taxon>
    </lineage>
</organism>
<dbReference type="OrthoDB" id="18139at2759"/>
<dbReference type="STRING" id="983506.L8WUP4"/>
<dbReference type="AlphaFoldDB" id="L8WUP4"/>
<name>L8WUP4_THACA</name>
<dbReference type="PANTHER" id="PTHR28112:SF1">
    <property type="entry name" value="SRP-INDEPENDENT TARGETING PROTEIN 3"/>
    <property type="match status" value="1"/>
</dbReference>
<feature type="transmembrane region" description="Helical" evidence="1">
    <location>
        <begin position="61"/>
        <end position="81"/>
    </location>
</feature>
<evidence type="ECO:0000256" key="1">
    <source>
        <dbReference type="SAM" id="Phobius"/>
    </source>
</evidence>
<dbReference type="InterPro" id="IPR012098">
    <property type="entry name" value="SND3_fun"/>
</dbReference>
<dbReference type="EMBL" id="AFRT01001521">
    <property type="protein sequence ID" value="ELU40069.1"/>
    <property type="molecule type" value="Genomic_DNA"/>
</dbReference>
<protein>
    <submittedName>
        <fullName evidence="2">Pho88 domain-containing protein</fullName>
    </submittedName>
</protein>
<evidence type="ECO:0000313" key="3">
    <source>
        <dbReference type="Proteomes" id="UP000011668"/>
    </source>
</evidence>
<evidence type="ECO:0000313" key="2">
    <source>
        <dbReference type="EMBL" id="ELU40069.1"/>
    </source>
</evidence>
<feature type="transmembrane region" description="Helical" evidence="1">
    <location>
        <begin position="20"/>
        <end position="41"/>
    </location>
</feature>
<accession>L8WUP4</accession>
<dbReference type="Pfam" id="PF10032">
    <property type="entry name" value="Pho88"/>
    <property type="match status" value="1"/>
</dbReference>
<dbReference type="Proteomes" id="UP000011668">
    <property type="component" value="Unassembled WGS sequence"/>
</dbReference>
<dbReference type="GO" id="GO:0045047">
    <property type="term" value="P:protein targeting to ER"/>
    <property type="evidence" value="ECO:0007669"/>
    <property type="project" value="InterPro"/>
</dbReference>
<keyword evidence="3" id="KW-1185">Reference proteome</keyword>
<keyword evidence="1" id="KW-1133">Transmembrane helix</keyword>
<dbReference type="OMA" id="NMDYDKG"/>
<comment type="caution">
    <text evidence="2">The sequence shown here is derived from an EMBL/GenBank/DDBJ whole genome shotgun (WGS) entry which is preliminary data.</text>
</comment>
<sequence>MIAHEETPRQTRAQSLHVSLSFVFFLAAKVNMNPAVTNLMVSLGAMQVARRIPFDDPEVLHYVRLGYIAAQLICLATFYVVSYRIKAKNDQTVLKYGLVTTTVRDYDLAETSKLVRGVYMGVLMMAFLHGYMKYTQPLFIQGLMGLKNLIEAKPVAIHIFGRPATGNLKRPFKAPGGLFGAGEPQTDAASIKEAEKIAAKKDE</sequence>
<dbReference type="GO" id="GO:0005783">
    <property type="term" value="C:endoplasmic reticulum"/>
    <property type="evidence" value="ECO:0007669"/>
    <property type="project" value="InterPro"/>
</dbReference>
<dbReference type="PANTHER" id="PTHR28112">
    <property type="entry name" value="SRP-INDEPENDENT TARGETING PROTEIN 3"/>
    <property type="match status" value="1"/>
</dbReference>
<keyword evidence="1" id="KW-0472">Membrane</keyword>
<dbReference type="HOGENOM" id="CLU_099163_0_0_1"/>
<keyword evidence="1" id="KW-0812">Transmembrane</keyword>
<gene>
    <name evidence="2" type="ORF">AG1IA_05902</name>
</gene>
<proteinExistence type="predicted"/>
<reference evidence="2 3" key="1">
    <citation type="journal article" date="2013" name="Nat. Commun.">
        <title>The evolution and pathogenic mechanisms of the rice sheath blight pathogen.</title>
        <authorList>
            <person name="Zheng A."/>
            <person name="Lin R."/>
            <person name="Xu L."/>
            <person name="Qin P."/>
            <person name="Tang C."/>
            <person name="Ai P."/>
            <person name="Zhang D."/>
            <person name="Liu Y."/>
            <person name="Sun Z."/>
            <person name="Feng H."/>
            <person name="Wang Y."/>
            <person name="Chen Y."/>
            <person name="Liang X."/>
            <person name="Fu R."/>
            <person name="Li Q."/>
            <person name="Zhang J."/>
            <person name="Yu X."/>
            <person name="Xie Z."/>
            <person name="Ding L."/>
            <person name="Guan P."/>
            <person name="Tang J."/>
            <person name="Liang Y."/>
            <person name="Wang S."/>
            <person name="Deng Q."/>
            <person name="Li S."/>
            <person name="Zhu J."/>
            <person name="Wang L."/>
            <person name="Liu H."/>
            <person name="Li P."/>
        </authorList>
    </citation>
    <scope>NUCLEOTIDE SEQUENCE [LARGE SCALE GENOMIC DNA]</scope>
    <source>
        <strain evidence="3">AG-1 IA</strain>
    </source>
</reference>
<dbReference type="GO" id="GO:0005739">
    <property type="term" value="C:mitochondrion"/>
    <property type="evidence" value="ECO:0007669"/>
    <property type="project" value="TreeGrafter"/>
</dbReference>